<evidence type="ECO:0000313" key="1">
    <source>
        <dbReference type="EMBL" id="KAJ0018369.1"/>
    </source>
</evidence>
<sequence length="73" mass="8285">MLVWIVPLLASGWSVGIGSICDWRGSSVEFKSVKPIVAAICLRTVAAYNRWFRRIEKGNIISALKGKKRNFRY</sequence>
<dbReference type="EMBL" id="CM047747">
    <property type="protein sequence ID" value="KAJ0018369.1"/>
    <property type="molecule type" value="Genomic_DNA"/>
</dbReference>
<accession>A0ACC0XJ91</accession>
<protein>
    <submittedName>
        <fullName evidence="1">Uncharacterized protein</fullName>
    </submittedName>
</protein>
<name>A0ACC0XJ91_9ROSI</name>
<evidence type="ECO:0000313" key="2">
    <source>
        <dbReference type="Proteomes" id="UP001163603"/>
    </source>
</evidence>
<keyword evidence="2" id="KW-1185">Reference proteome</keyword>
<comment type="caution">
    <text evidence="1">The sequence shown here is derived from an EMBL/GenBank/DDBJ whole genome shotgun (WGS) entry which is preliminary data.</text>
</comment>
<reference evidence="2" key="1">
    <citation type="journal article" date="2023" name="G3 (Bethesda)">
        <title>Genome assembly and association tests identify interacting loci associated with vigor, precocity, and sex in interspecific pistachio rootstocks.</title>
        <authorList>
            <person name="Palmer W."/>
            <person name="Jacygrad E."/>
            <person name="Sagayaradj S."/>
            <person name="Cavanaugh K."/>
            <person name="Han R."/>
            <person name="Bertier L."/>
            <person name="Beede B."/>
            <person name="Kafkas S."/>
            <person name="Golino D."/>
            <person name="Preece J."/>
            <person name="Michelmore R."/>
        </authorList>
    </citation>
    <scope>NUCLEOTIDE SEQUENCE [LARGE SCALE GENOMIC DNA]</scope>
</reference>
<dbReference type="Proteomes" id="UP001163603">
    <property type="component" value="Chromosome 12"/>
</dbReference>
<gene>
    <name evidence="1" type="ORF">Pint_10219</name>
</gene>
<organism evidence="1 2">
    <name type="scientific">Pistacia integerrima</name>
    <dbReference type="NCBI Taxonomy" id="434235"/>
    <lineage>
        <taxon>Eukaryota</taxon>
        <taxon>Viridiplantae</taxon>
        <taxon>Streptophyta</taxon>
        <taxon>Embryophyta</taxon>
        <taxon>Tracheophyta</taxon>
        <taxon>Spermatophyta</taxon>
        <taxon>Magnoliopsida</taxon>
        <taxon>eudicotyledons</taxon>
        <taxon>Gunneridae</taxon>
        <taxon>Pentapetalae</taxon>
        <taxon>rosids</taxon>
        <taxon>malvids</taxon>
        <taxon>Sapindales</taxon>
        <taxon>Anacardiaceae</taxon>
        <taxon>Pistacia</taxon>
    </lineage>
</organism>
<proteinExistence type="predicted"/>